<proteinExistence type="predicted"/>
<dbReference type="AlphaFoldDB" id="A0A9X1ZVY6"/>
<organism evidence="2 3">
    <name type="scientific">Zunongwangia pacifica</name>
    <dbReference type="NCBI Taxonomy" id="2911062"/>
    <lineage>
        <taxon>Bacteria</taxon>
        <taxon>Pseudomonadati</taxon>
        <taxon>Bacteroidota</taxon>
        <taxon>Flavobacteriia</taxon>
        <taxon>Flavobacteriales</taxon>
        <taxon>Flavobacteriaceae</taxon>
        <taxon>Zunongwangia</taxon>
    </lineage>
</organism>
<reference evidence="2" key="1">
    <citation type="submission" date="2022-01" db="EMBL/GenBank/DDBJ databases">
        <title>Genome sequencing of Zunongwangia sp. M21534 genome.</title>
        <authorList>
            <person name="Chen Y."/>
            <person name="Dong C."/>
            <person name="Shao Z."/>
        </authorList>
    </citation>
    <scope>NUCLEOTIDE SEQUENCE</scope>
    <source>
        <strain evidence="2">MCCC M21534</strain>
    </source>
</reference>
<feature type="transmembrane region" description="Helical" evidence="1">
    <location>
        <begin position="6"/>
        <end position="24"/>
    </location>
</feature>
<keyword evidence="1" id="KW-1133">Transmembrane helix</keyword>
<sequence length="79" mass="8916">MTYVVPIIIAAIAITLLGMGWGALNNYRNNLSIAEANKSKVDSILLAYNIDYELKLDFIKTFHEGLKVKSDLRFKIRKG</sequence>
<keyword evidence="1" id="KW-0472">Membrane</keyword>
<evidence type="ECO:0000313" key="2">
    <source>
        <dbReference type="EMBL" id="MCL6220195.1"/>
    </source>
</evidence>
<keyword evidence="1" id="KW-0812">Transmembrane</keyword>
<dbReference type="Proteomes" id="UP001139521">
    <property type="component" value="Unassembled WGS sequence"/>
</dbReference>
<gene>
    <name evidence="2" type="ORF">L1967_18030</name>
</gene>
<accession>A0A9X1ZVY6</accession>
<dbReference type="EMBL" id="JAKHSK010000034">
    <property type="protein sequence ID" value="MCL6220195.1"/>
    <property type="molecule type" value="Genomic_DNA"/>
</dbReference>
<keyword evidence="3" id="KW-1185">Reference proteome</keyword>
<name>A0A9X1ZVY6_9FLAO</name>
<dbReference type="RefSeq" id="WP_249602896.1">
    <property type="nucleotide sequence ID" value="NZ_JAKHSK010000034.1"/>
</dbReference>
<protein>
    <submittedName>
        <fullName evidence="2">Uncharacterized protein</fullName>
    </submittedName>
</protein>
<evidence type="ECO:0000256" key="1">
    <source>
        <dbReference type="SAM" id="Phobius"/>
    </source>
</evidence>
<evidence type="ECO:0000313" key="3">
    <source>
        <dbReference type="Proteomes" id="UP001139521"/>
    </source>
</evidence>
<comment type="caution">
    <text evidence="2">The sequence shown here is derived from an EMBL/GenBank/DDBJ whole genome shotgun (WGS) entry which is preliminary data.</text>
</comment>